<feature type="domain" description="Protein export membrane protein SecD/SecF C-terminal" evidence="11">
    <location>
        <begin position="240"/>
        <end position="380"/>
    </location>
</feature>
<evidence type="ECO:0000256" key="6">
    <source>
        <dbReference type="ARBA" id="ARBA00022989"/>
    </source>
</evidence>
<evidence type="ECO:0000256" key="4">
    <source>
        <dbReference type="ARBA" id="ARBA00022692"/>
    </source>
</evidence>
<comment type="similarity">
    <text evidence="10">Belongs to the SecD/SecF family. SecF subfamily.</text>
</comment>
<comment type="caution">
    <text evidence="13">The sequence shown here is derived from an EMBL/GenBank/DDBJ whole genome shotgun (WGS) entry which is preliminary data.</text>
</comment>
<dbReference type="Gene3D" id="1.20.1640.10">
    <property type="entry name" value="Multidrug efflux transporter AcrB transmembrane domain"/>
    <property type="match status" value="2"/>
</dbReference>
<comment type="subunit">
    <text evidence="10">Forms a complex with SecD. Part of the essential Sec protein translocation apparatus which comprises SecA, SecYEG and auxiliary proteins SecDF. Other proteins may also be involved.</text>
</comment>
<organism evidence="13 14">
    <name type="scientific">Gemmiger gallinarum</name>
    <dbReference type="NCBI Taxonomy" id="2779354"/>
    <lineage>
        <taxon>Bacteria</taxon>
        <taxon>Bacillati</taxon>
        <taxon>Bacillota</taxon>
        <taxon>Clostridia</taxon>
        <taxon>Eubacteriales</taxon>
        <taxon>Gemmiger</taxon>
    </lineage>
</organism>
<feature type="transmembrane region" description="Helical" evidence="9">
    <location>
        <begin position="260"/>
        <end position="278"/>
    </location>
</feature>
<evidence type="ECO:0000256" key="10">
    <source>
        <dbReference type="HAMAP-Rule" id="MF_01464"/>
    </source>
</evidence>
<name>A0ABR9R187_9FIRM</name>
<feature type="transmembrane region" description="Helical" evidence="9">
    <location>
        <begin position="409"/>
        <end position="435"/>
    </location>
</feature>
<evidence type="ECO:0000313" key="14">
    <source>
        <dbReference type="Proteomes" id="UP000768567"/>
    </source>
</evidence>
<evidence type="ECO:0000256" key="2">
    <source>
        <dbReference type="ARBA" id="ARBA00022448"/>
    </source>
</evidence>
<feature type="transmembrane region" description="Helical" evidence="9">
    <location>
        <begin position="705"/>
        <end position="727"/>
    </location>
</feature>
<dbReference type="Pfam" id="PF02355">
    <property type="entry name" value="SecD_SecF_C"/>
    <property type="match status" value="2"/>
</dbReference>
<accession>A0ABR9R187</accession>
<protein>
    <recommendedName>
        <fullName evidence="9 10">Multifunctional fusion protein</fullName>
    </recommendedName>
    <domain>
        <recommendedName>
            <fullName evidence="9">Protein translocase subunit SecD</fullName>
        </recommendedName>
    </domain>
    <domain>
        <recommendedName>
            <fullName evidence="10">Protein-export membrane protein SecF</fullName>
        </recommendedName>
    </domain>
</protein>
<evidence type="ECO:0000256" key="3">
    <source>
        <dbReference type="ARBA" id="ARBA00022475"/>
    </source>
</evidence>
<dbReference type="InterPro" id="IPR022813">
    <property type="entry name" value="SecD/SecF_arch_bac"/>
</dbReference>
<evidence type="ECO:0000256" key="9">
    <source>
        <dbReference type="HAMAP-Rule" id="MF_01463"/>
    </source>
</evidence>
<dbReference type="InterPro" id="IPR005665">
    <property type="entry name" value="SecF_bac"/>
</dbReference>
<dbReference type="HAMAP" id="MF_01464_B">
    <property type="entry name" value="SecF_B"/>
    <property type="match status" value="1"/>
</dbReference>
<gene>
    <name evidence="10 13" type="primary">secF</name>
    <name evidence="9" type="synonym">secD</name>
    <name evidence="13" type="ORF">INF35_02785</name>
</gene>
<feature type="transmembrane region" description="Helical" evidence="9">
    <location>
        <begin position="593"/>
        <end position="614"/>
    </location>
</feature>
<sequence>MSRKGKSWHFIVVAILIVVFAWTAIGGVSYQYGDIKNTYIKGASDIRFGIDIRGGVDVTFVPAGDVDATDAQMQAAQTVINDRLVGLGITDYESYVDANKDRIIVRFPWKSDESDFDPQQAIDEIGTTAEMVFREGSSADGDVILTGDQVESASPGYDSTNGYVVQLSFTSDGASAFAEATTRLYQEGGTISIWLDDENISTATVNSAITDGNAIIEGNFTAEEVETLANQINSGALPFALEAESFSTISPTLGARSLDVMVMAGIIAFVLVAVMMIFRYRLPGALAVISLLGQVTATLAVVSGYFSVFSGSTLTLPGIAGIILGVGMGVDANVITAERIREELAKGKTLDGAISSGFRMGLTPVIDGNVTIVIVAAILMGAFGPTDGFWAKVFTAIFTWFGASTAGTIYSFGFTLLTGVILNFVFGVWATRVMIRGASKIKALRNPWLYGGEKDPAKVWKTPKINFVGNRKKYYTFSCIVIAVVLVFSVVFGVSMDIEFKGGAMVTMGYQGEADVNAVKSAAESTLGVSNTTVQTGNDISGNQTMTLTMPGTTTLTTEDVDSLLNTLNEQFPDNDFVQNEISNVDATIGNEFFAKSLVAVAAACVLILIYIAFRFRKIGGWPAGSMAIVALLHDMFVVYGAFVIFRIPLNGNFIAAMLTILGYSINDTVVIYDRIRENTALYGKKMPLPELVNLSINQSFSRSLMTSITTCVALGVVCVVAMVFQLESIFTFAMPLMFGMVSGVYSTMCIATQLWVDWKTRGKKAARLPKKAS</sequence>
<comment type="subunit">
    <text evidence="9">Forms a complex with SecF. Part of the essential Sec protein translocation apparatus which comprises SecA, SecYEG and auxiliary proteins SecDF. Other proteins may also be involved.</text>
</comment>
<keyword evidence="3 9" id="KW-1003">Cell membrane</keyword>
<keyword evidence="2 9" id="KW-0813">Transport</keyword>
<evidence type="ECO:0000256" key="8">
    <source>
        <dbReference type="ARBA" id="ARBA00023136"/>
    </source>
</evidence>
<evidence type="ECO:0000256" key="1">
    <source>
        <dbReference type="ARBA" id="ARBA00004651"/>
    </source>
</evidence>
<comment type="subcellular location">
    <subcellularLocation>
        <location evidence="1 9">Cell membrane</location>
        <topology evidence="1 9">Multi-pass membrane protein</topology>
    </subcellularLocation>
</comment>
<evidence type="ECO:0000313" key="13">
    <source>
        <dbReference type="EMBL" id="MBE5036717.1"/>
    </source>
</evidence>
<reference evidence="13 14" key="1">
    <citation type="submission" date="2020-10" db="EMBL/GenBank/DDBJ databases">
        <title>ChiBAC.</title>
        <authorList>
            <person name="Zenner C."/>
            <person name="Hitch T.C.A."/>
            <person name="Clavel T."/>
        </authorList>
    </citation>
    <scope>NUCLEOTIDE SEQUENCE [LARGE SCALE GENOMIC DNA]</scope>
    <source>
        <strain evidence="13 14">DSM 109015</strain>
    </source>
</reference>
<evidence type="ECO:0000259" key="12">
    <source>
        <dbReference type="Pfam" id="PF22599"/>
    </source>
</evidence>
<proteinExistence type="inferred from homology"/>
<feature type="domain" description="SecDF P1 head subdomain" evidence="12">
    <location>
        <begin position="142"/>
        <end position="238"/>
    </location>
</feature>
<comment type="caution">
    <text evidence="9">Lacks conserved residue(s) required for the propagation of feature annotation.</text>
</comment>
<dbReference type="PANTHER" id="PTHR30081:SF1">
    <property type="entry name" value="PROTEIN TRANSLOCASE SUBUNIT SECD"/>
    <property type="match status" value="1"/>
</dbReference>
<evidence type="ECO:0000256" key="5">
    <source>
        <dbReference type="ARBA" id="ARBA00022927"/>
    </source>
</evidence>
<keyword evidence="8 9" id="KW-0472">Membrane</keyword>
<comment type="function">
    <text evidence="9">Part of the Sec protein translocase complex. Interacts with the SecYEG preprotein conducting channel. SecDF uses the proton motive force (PMF) to complete protein translocation after the ATP-dependent function of SecA.</text>
</comment>
<dbReference type="SUPFAM" id="SSF82866">
    <property type="entry name" value="Multidrug efflux transporter AcrB transmembrane domain"/>
    <property type="match status" value="2"/>
</dbReference>
<dbReference type="Gene3D" id="3.30.1360.200">
    <property type="match status" value="1"/>
</dbReference>
<dbReference type="InterPro" id="IPR054384">
    <property type="entry name" value="SecDF_P1_head"/>
</dbReference>
<feature type="transmembrane region" description="Helical" evidence="9">
    <location>
        <begin position="314"/>
        <end position="336"/>
    </location>
</feature>
<dbReference type="InterPro" id="IPR048634">
    <property type="entry name" value="SecD_SecF_C"/>
</dbReference>
<keyword evidence="6 9" id="KW-1133">Transmembrane helix</keyword>
<dbReference type="NCBIfam" id="TIGR00966">
    <property type="entry name" value="transloc_SecF"/>
    <property type="match status" value="1"/>
</dbReference>
<dbReference type="Pfam" id="PF22599">
    <property type="entry name" value="SecDF_P1_head"/>
    <property type="match status" value="1"/>
</dbReference>
<keyword evidence="5 9" id="KW-0653">Protein transport</keyword>
<feature type="transmembrane region" description="Helical" evidence="9">
    <location>
        <begin position="285"/>
        <end position="308"/>
    </location>
</feature>
<evidence type="ECO:0000256" key="7">
    <source>
        <dbReference type="ARBA" id="ARBA00023010"/>
    </source>
</evidence>
<feature type="transmembrane region" description="Helical" evidence="9">
    <location>
        <begin position="626"/>
        <end position="648"/>
    </location>
</feature>
<dbReference type="RefSeq" id="WP_193500007.1">
    <property type="nucleotide sequence ID" value="NZ_JADCKC010000001.1"/>
</dbReference>
<feature type="transmembrane region" description="Helical" evidence="9">
    <location>
        <begin position="474"/>
        <end position="496"/>
    </location>
</feature>
<dbReference type="EMBL" id="JADCKC010000001">
    <property type="protein sequence ID" value="MBE5036717.1"/>
    <property type="molecule type" value="Genomic_DNA"/>
</dbReference>
<evidence type="ECO:0000259" key="11">
    <source>
        <dbReference type="Pfam" id="PF02355"/>
    </source>
</evidence>
<dbReference type="InterPro" id="IPR022645">
    <property type="entry name" value="SecD/SecF_bac"/>
</dbReference>
<feature type="transmembrane region" description="Helical" evidence="9">
    <location>
        <begin position="357"/>
        <end position="383"/>
    </location>
</feature>
<dbReference type="PRINTS" id="PR01755">
    <property type="entry name" value="SECFTRNLCASE"/>
</dbReference>
<dbReference type="HAMAP" id="MF_01463_B">
    <property type="entry name" value="SecD_B"/>
    <property type="match status" value="1"/>
</dbReference>
<dbReference type="PANTHER" id="PTHR30081">
    <property type="entry name" value="PROTEIN-EXPORT MEMBRANE PROTEIN SEC"/>
    <property type="match status" value="1"/>
</dbReference>
<feature type="transmembrane region" description="Helical" evidence="9">
    <location>
        <begin position="733"/>
        <end position="757"/>
    </location>
</feature>
<dbReference type="Proteomes" id="UP000768567">
    <property type="component" value="Unassembled WGS sequence"/>
</dbReference>
<comment type="similarity">
    <text evidence="9">Belongs to the SecD/SecF family. SecD subfamily.</text>
</comment>
<feature type="transmembrane region" description="Helical" evidence="9">
    <location>
        <begin position="654"/>
        <end position="673"/>
    </location>
</feature>
<feature type="domain" description="Protein export membrane protein SecD/SecF C-terminal" evidence="11">
    <location>
        <begin position="574"/>
        <end position="761"/>
    </location>
</feature>
<keyword evidence="4 9" id="KW-0812">Transmembrane</keyword>
<dbReference type="InterPro" id="IPR005791">
    <property type="entry name" value="SecD"/>
</dbReference>
<keyword evidence="14" id="KW-1185">Reference proteome</keyword>
<keyword evidence="7 9" id="KW-0811">Translocation</keyword>